<dbReference type="AlphaFoldDB" id="A0A1I7SEC4"/>
<evidence type="ECO:0000313" key="3">
    <source>
        <dbReference type="EMBL" id="CAG9087479.1"/>
    </source>
</evidence>
<dbReference type="Proteomes" id="UP000095284">
    <property type="component" value="Unplaced"/>
</dbReference>
<keyword evidence="5" id="KW-1185">Reference proteome</keyword>
<feature type="compositionally biased region" description="Basic residues" evidence="1">
    <location>
        <begin position="134"/>
        <end position="152"/>
    </location>
</feature>
<dbReference type="Proteomes" id="UP000659654">
    <property type="component" value="Unassembled WGS sequence"/>
</dbReference>
<reference evidence="3" key="2">
    <citation type="submission" date="2020-08" db="EMBL/GenBank/DDBJ databases">
        <authorList>
            <person name="Kikuchi T."/>
        </authorList>
    </citation>
    <scope>NUCLEOTIDE SEQUENCE</scope>
    <source>
        <strain evidence="2">Ka4C1</strain>
    </source>
</reference>
<dbReference type="OrthoDB" id="5845946at2759"/>
<dbReference type="WBParaSite" id="BXY_1138300.1">
    <property type="protein sequence ID" value="BXY_1138300.1"/>
    <property type="gene ID" value="BXY_1138300"/>
</dbReference>
<evidence type="ECO:0000256" key="1">
    <source>
        <dbReference type="SAM" id="MobiDB-lite"/>
    </source>
</evidence>
<evidence type="ECO:0000313" key="5">
    <source>
        <dbReference type="Proteomes" id="UP000659654"/>
    </source>
</evidence>
<protein>
    <submittedName>
        <fullName evidence="2">(pine wood nematode) hypothetical protein</fullName>
    </submittedName>
</protein>
<dbReference type="Proteomes" id="UP000582659">
    <property type="component" value="Unassembled WGS sequence"/>
</dbReference>
<evidence type="ECO:0000313" key="6">
    <source>
        <dbReference type="WBParaSite" id="BXY_1138300.1"/>
    </source>
</evidence>
<evidence type="ECO:0000313" key="2">
    <source>
        <dbReference type="EMBL" id="CAD5211019.1"/>
    </source>
</evidence>
<name>A0A1I7SEC4_BURXY</name>
<proteinExistence type="predicted"/>
<organism evidence="4 6">
    <name type="scientific">Bursaphelenchus xylophilus</name>
    <name type="common">Pinewood nematode worm</name>
    <name type="synonym">Aphelenchoides xylophilus</name>
    <dbReference type="NCBI Taxonomy" id="6326"/>
    <lineage>
        <taxon>Eukaryota</taxon>
        <taxon>Metazoa</taxon>
        <taxon>Ecdysozoa</taxon>
        <taxon>Nematoda</taxon>
        <taxon>Chromadorea</taxon>
        <taxon>Rhabditida</taxon>
        <taxon>Tylenchina</taxon>
        <taxon>Tylenchomorpha</taxon>
        <taxon>Aphelenchoidea</taxon>
        <taxon>Aphelenchoididae</taxon>
        <taxon>Bursaphelenchus</taxon>
    </lineage>
</organism>
<accession>A0A1I7SEC4</accession>
<reference evidence="6" key="1">
    <citation type="submission" date="2016-11" db="UniProtKB">
        <authorList>
            <consortium name="WormBaseParasite"/>
        </authorList>
    </citation>
    <scope>IDENTIFICATION</scope>
</reference>
<evidence type="ECO:0000313" key="4">
    <source>
        <dbReference type="Proteomes" id="UP000095284"/>
    </source>
</evidence>
<feature type="region of interest" description="Disordered" evidence="1">
    <location>
        <begin position="109"/>
        <end position="152"/>
    </location>
</feature>
<sequence length="152" mass="17885">MNLNTDVVSTTIILCFLVGLVESMLNVKKINGRKFPHDAFPEPTFDKNAPFCIAEREPCGFYSFGHNFGTTPFKWVKSWCKCSEEHECVFDRTDMRMRVFRQVCVSKEKAQEKENAEESIEEITSLRNESTPKDRRKHRRSTHRHVHHHRTD</sequence>
<dbReference type="EMBL" id="CAJFDI010000001">
    <property type="protein sequence ID" value="CAD5211019.1"/>
    <property type="molecule type" value="Genomic_DNA"/>
</dbReference>
<gene>
    <name evidence="2" type="ORF">BXYJ_LOCUS2219</name>
</gene>
<dbReference type="EMBL" id="CAJFCV020000001">
    <property type="protein sequence ID" value="CAG9087479.1"/>
    <property type="molecule type" value="Genomic_DNA"/>
</dbReference>